<dbReference type="NCBIfam" id="TIGR01709">
    <property type="entry name" value="typeII_sec_gspL"/>
    <property type="match status" value="1"/>
</dbReference>
<keyword evidence="8" id="KW-1133">Transmembrane helix</keyword>
<organism evidence="13 14">
    <name type="scientific">Vibrio viridaestus</name>
    <dbReference type="NCBI Taxonomy" id="2487322"/>
    <lineage>
        <taxon>Bacteria</taxon>
        <taxon>Pseudomonadati</taxon>
        <taxon>Pseudomonadota</taxon>
        <taxon>Gammaproteobacteria</taxon>
        <taxon>Vibrionales</taxon>
        <taxon>Vibrionaceae</taxon>
        <taxon>Vibrio</taxon>
    </lineage>
</organism>
<dbReference type="Gene3D" id="3.30.420.370">
    <property type="match status" value="1"/>
</dbReference>
<evidence type="ECO:0000313" key="13">
    <source>
        <dbReference type="EMBL" id="RQW61388.1"/>
    </source>
</evidence>
<dbReference type="PIRSF" id="PIRSF015761">
    <property type="entry name" value="Protein_L"/>
    <property type="match status" value="1"/>
</dbReference>
<evidence type="ECO:0000256" key="4">
    <source>
        <dbReference type="ARBA" id="ARBA00022475"/>
    </source>
</evidence>
<comment type="function">
    <text evidence="10">Inner membrane component of the type II secretion system required for the energy-dependent secretion of extracellular factors such as proteases and toxins from the periplasm.</text>
</comment>
<dbReference type="Gene3D" id="3.30.420.380">
    <property type="match status" value="1"/>
</dbReference>
<sequence>MNESLIIRISNQQSISAIWWTWSFTENKVLDQGSFDIDDELDTLYEMSQNRSVYVLLSGADINLQEVELPVAKMRHLDKALPFLLEDKVAEEIENIHVAQLFKQGSKVYAAVLDKAWFLHIIERFKAWNITVSKVVPEVLALPDDSNIHCLKLNDEWLIRQGLWQGVTIPQGWLSYYHDAFNSNNTDKKQDVVYHSQVDMENVADSDISLQISEPYELLSKGVIAQNCTLLTGEFKPKSAKGKYWPIWKKCAYAAIFTVVIWGGQVTYQTVKLNQEANALHQESERIFRQIFPQKQRIPTVSYLKRQFSSELAVLSGGAQGQSVLGLFEKFAVALGEKKNIDLQNMSYDASRAEIKIDLKGTDFNAFEDARLSLESSFAVQQGPLNRSNDQVFGSYILTEK</sequence>
<dbReference type="SUPFAM" id="SSF53067">
    <property type="entry name" value="Actin-like ATPase domain"/>
    <property type="match status" value="2"/>
</dbReference>
<evidence type="ECO:0000256" key="6">
    <source>
        <dbReference type="ARBA" id="ARBA00022692"/>
    </source>
</evidence>
<reference evidence="13 14" key="1">
    <citation type="submission" date="2018-11" db="EMBL/GenBank/DDBJ databases">
        <title>Vibrio LJC006 sp. nov., isolated from seawater during the bloom of the enteromorpha.</title>
        <authorList>
            <person name="Liang J."/>
        </authorList>
    </citation>
    <scope>NUCLEOTIDE SEQUENCE [LARGE SCALE GENOMIC DNA]</scope>
    <source>
        <strain evidence="13 14">LJC006</strain>
    </source>
</reference>
<keyword evidence="14" id="KW-1185">Reference proteome</keyword>
<comment type="subcellular location">
    <subcellularLocation>
        <location evidence="1">Cell inner membrane</location>
        <topology evidence="1">Single-pass membrane protein</topology>
    </subcellularLocation>
</comment>
<comment type="similarity">
    <text evidence="2 10">Belongs to the GSP L family.</text>
</comment>
<dbReference type="InterPro" id="IPR025691">
    <property type="entry name" value="GspL_pp_dom"/>
</dbReference>
<feature type="domain" description="GspL cytoplasmic actin-ATPase-like" evidence="11">
    <location>
        <begin position="5"/>
        <end position="238"/>
    </location>
</feature>
<evidence type="ECO:0000256" key="5">
    <source>
        <dbReference type="ARBA" id="ARBA00022519"/>
    </source>
</evidence>
<dbReference type="AlphaFoldDB" id="A0A3N9TB47"/>
<dbReference type="RefSeq" id="WP_124938976.1">
    <property type="nucleotide sequence ID" value="NZ_RJVQ01000013.1"/>
</dbReference>
<dbReference type="GO" id="GO:0005886">
    <property type="term" value="C:plasma membrane"/>
    <property type="evidence" value="ECO:0007669"/>
    <property type="project" value="UniProtKB-SubCell"/>
</dbReference>
<keyword evidence="7 10" id="KW-0653">Protein transport</keyword>
<dbReference type="InterPro" id="IPR024230">
    <property type="entry name" value="GspL_cyto_dom"/>
</dbReference>
<evidence type="ECO:0000259" key="11">
    <source>
        <dbReference type="Pfam" id="PF05134"/>
    </source>
</evidence>
<dbReference type="Gene3D" id="3.30.1360.100">
    <property type="entry name" value="General secretion pathway protein M, EpsM"/>
    <property type="match status" value="1"/>
</dbReference>
<evidence type="ECO:0000313" key="14">
    <source>
        <dbReference type="Proteomes" id="UP000281112"/>
    </source>
</evidence>
<evidence type="ECO:0000256" key="8">
    <source>
        <dbReference type="ARBA" id="ARBA00022989"/>
    </source>
</evidence>
<dbReference type="Pfam" id="PF05134">
    <property type="entry name" value="T2SSL"/>
    <property type="match status" value="1"/>
</dbReference>
<evidence type="ECO:0000259" key="12">
    <source>
        <dbReference type="Pfam" id="PF12693"/>
    </source>
</evidence>
<evidence type="ECO:0000256" key="2">
    <source>
        <dbReference type="ARBA" id="ARBA00005318"/>
    </source>
</evidence>
<protein>
    <recommendedName>
        <fullName evidence="10">Type II secretion system protein L</fullName>
        <shortName evidence="10">T2SS protein L</shortName>
    </recommendedName>
</protein>
<name>A0A3N9TB47_9VIBR</name>
<proteinExistence type="inferred from homology"/>
<dbReference type="OrthoDB" id="7011844at2"/>
<keyword evidence="6" id="KW-0812">Transmembrane</keyword>
<evidence type="ECO:0000256" key="9">
    <source>
        <dbReference type="ARBA" id="ARBA00023136"/>
    </source>
</evidence>
<dbReference type="Proteomes" id="UP000281112">
    <property type="component" value="Unassembled WGS sequence"/>
</dbReference>
<gene>
    <name evidence="13" type="primary">gspL</name>
    <name evidence="13" type="ORF">EES38_19955</name>
</gene>
<evidence type="ECO:0000256" key="1">
    <source>
        <dbReference type="ARBA" id="ARBA00004377"/>
    </source>
</evidence>
<dbReference type="Pfam" id="PF12693">
    <property type="entry name" value="GspL_C"/>
    <property type="match status" value="1"/>
</dbReference>
<evidence type="ECO:0000256" key="7">
    <source>
        <dbReference type="ARBA" id="ARBA00022927"/>
    </source>
</evidence>
<dbReference type="GO" id="GO:0009276">
    <property type="term" value="C:Gram-negative-bacterium-type cell wall"/>
    <property type="evidence" value="ECO:0007669"/>
    <property type="project" value="InterPro"/>
</dbReference>
<keyword evidence="3 10" id="KW-0813">Transport</keyword>
<accession>A0A3N9TB47</accession>
<evidence type="ECO:0000256" key="10">
    <source>
        <dbReference type="PIRNR" id="PIRNR015761"/>
    </source>
</evidence>
<dbReference type="InterPro" id="IPR007812">
    <property type="entry name" value="T2SS_protein-GspL"/>
</dbReference>
<keyword evidence="9" id="KW-0472">Membrane</keyword>
<keyword evidence="4" id="KW-1003">Cell membrane</keyword>
<dbReference type="EMBL" id="RJVQ01000013">
    <property type="protein sequence ID" value="RQW61388.1"/>
    <property type="molecule type" value="Genomic_DNA"/>
</dbReference>
<evidence type="ECO:0000256" key="3">
    <source>
        <dbReference type="ARBA" id="ARBA00022448"/>
    </source>
</evidence>
<dbReference type="GO" id="GO:0015628">
    <property type="term" value="P:protein secretion by the type II secretion system"/>
    <property type="evidence" value="ECO:0007669"/>
    <property type="project" value="InterPro"/>
</dbReference>
<dbReference type="GO" id="GO:0015627">
    <property type="term" value="C:type II protein secretion system complex"/>
    <property type="evidence" value="ECO:0007669"/>
    <property type="project" value="InterPro"/>
</dbReference>
<keyword evidence="5" id="KW-0997">Cell inner membrane</keyword>
<dbReference type="CDD" id="cd24017">
    <property type="entry name" value="ASKHA_T2SSL_N"/>
    <property type="match status" value="1"/>
</dbReference>
<dbReference type="InterPro" id="IPR043129">
    <property type="entry name" value="ATPase_NBD"/>
</dbReference>
<feature type="domain" description="GspL periplasmic" evidence="12">
    <location>
        <begin position="243"/>
        <end position="400"/>
    </location>
</feature>
<comment type="caution">
    <text evidence="13">The sequence shown here is derived from an EMBL/GenBank/DDBJ whole genome shotgun (WGS) entry which is preliminary data.</text>
</comment>